<dbReference type="PRINTS" id="PR00344">
    <property type="entry name" value="BCTRLSENSOR"/>
</dbReference>
<evidence type="ECO:0000259" key="8">
    <source>
        <dbReference type="PROSITE" id="PS50113"/>
    </source>
</evidence>
<dbReference type="PROSITE" id="PS50112">
    <property type="entry name" value="PAS"/>
    <property type="match status" value="1"/>
</dbReference>
<keyword evidence="5" id="KW-0418">Kinase</keyword>
<dbReference type="InterPro" id="IPR003594">
    <property type="entry name" value="HATPase_dom"/>
</dbReference>
<dbReference type="SMART" id="SM00091">
    <property type="entry name" value="PAS"/>
    <property type="match status" value="1"/>
</dbReference>
<dbReference type="AlphaFoldDB" id="A0A494VJF7"/>
<evidence type="ECO:0000259" key="6">
    <source>
        <dbReference type="PROSITE" id="PS50109"/>
    </source>
</evidence>
<dbReference type="RefSeq" id="WP_119408870.1">
    <property type="nucleotide sequence ID" value="NZ_CP032869.1"/>
</dbReference>
<dbReference type="InterPro" id="IPR035965">
    <property type="entry name" value="PAS-like_dom_sf"/>
</dbReference>
<dbReference type="Gene3D" id="1.10.287.130">
    <property type="match status" value="1"/>
</dbReference>
<dbReference type="CDD" id="cd00082">
    <property type="entry name" value="HisKA"/>
    <property type="match status" value="1"/>
</dbReference>
<dbReference type="InterPro" id="IPR052162">
    <property type="entry name" value="Sensor_kinase/Photoreceptor"/>
</dbReference>
<evidence type="ECO:0000313" key="10">
    <source>
        <dbReference type="Proteomes" id="UP000270046"/>
    </source>
</evidence>
<dbReference type="InterPro" id="IPR005467">
    <property type="entry name" value="His_kinase_dom"/>
</dbReference>
<name>A0A494VJF7_9SPHI</name>
<feature type="domain" description="Histidine kinase" evidence="6">
    <location>
        <begin position="151"/>
        <end position="364"/>
    </location>
</feature>
<evidence type="ECO:0000259" key="7">
    <source>
        <dbReference type="PROSITE" id="PS50112"/>
    </source>
</evidence>
<dbReference type="InterPro" id="IPR036097">
    <property type="entry name" value="HisK_dim/P_sf"/>
</dbReference>
<gene>
    <name evidence="9" type="ORF">HYN43_007600</name>
</gene>
<evidence type="ECO:0000256" key="5">
    <source>
        <dbReference type="ARBA" id="ARBA00022777"/>
    </source>
</evidence>
<dbReference type="Gene3D" id="3.30.565.10">
    <property type="entry name" value="Histidine kinase-like ATPase, C-terminal domain"/>
    <property type="match status" value="1"/>
</dbReference>
<evidence type="ECO:0000256" key="4">
    <source>
        <dbReference type="ARBA" id="ARBA00022679"/>
    </source>
</evidence>
<dbReference type="SUPFAM" id="SSF55874">
    <property type="entry name" value="ATPase domain of HSP90 chaperone/DNA topoisomerase II/histidine kinase"/>
    <property type="match status" value="1"/>
</dbReference>
<evidence type="ECO:0000313" key="9">
    <source>
        <dbReference type="EMBL" id="AYL95166.1"/>
    </source>
</evidence>
<evidence type="ECO:0000256" key="2">
    <source>
        <dbReference type="ARBA" id="ARBA00012438"/>
    </source>
</evidence>
<dbReference type="OrthoDB" id="9766459at2"/>
<dbReference type="SUPFAM" id="SSF55785">
    <property type="entry name" value="PYP-like sensor domain (PAS domain)"/>
    <property type="match status" value="1"/>
</dbReference>
<dbReference type="FunFam" id="3.30.565.10:FF:000006">
    <property type="entry name" value="Sensor histidine kinase WalK"/>
    <property type="match status" value="1"/>
</dbReference>
<dbReference type="SMART" id="SM00388">
    <property type="entry name" value="HisKA"/>
    <property type="match status" value="1"/>
</dbReference>
<dbReference type="PROSITE" id="PS50113">
    <property type="entry name" value="PAC"/>
    <property type="match status" value="1"/>
</dbReference>
<organism evidence="9 10">
    <name type="scientific">Mucilaginibacter celer</name>
    <dbReference type="NCBI Taxonomy" id="2305508"/>
    <lineage>
        <taxon>Bacteria</taxon>
        <taxon>Pseudomonadati</taxon>
        <taxon>Bacteroidota</taxon>
        <taxon>Sphingobacteriia</taxon>
        <taxon>Sphingobacteriales</taxon>
        <taxon>Sphingobacteriaceae</taxon>
        <taxon>Mucilaginibacter</taxon>
    </lineage>
</organism>
<dbReference type="InterPro" id="IPR036890">
    <property type="entry name" value="HATPase_C_sf"/>
</dbReference>
<feature type="domain" description="PAS" evidence="7">
    <location>
        <begin position="22"/>
        <end position="79"/>
    </location>
</feature>
<dbReference type="PANTHER" id="PTHR43304">
    <property type="entry name" value="PHYTOCHROME-LIKE PROTEIN CPH1"/>
    <property type="match status" value="1"/>
</dbReference>
<dbReference type="InterPro" id="IPR004358">
    <property type="entry name" value="Sig_transdc_His_kin-like_C"/>
</dbReference>
<dbReference type="Gene3D" id="3.30.450.20">
    <property type="entry name" value="PAS domain"/>
    <property type="match status" value="1"/>
</dbReference>
<dbReference type="KEGG" id="muh:HYN43_007600"/>
<dbReference type="Pfam" id="PF02518">
    <property type="entry name" value="HATPase_c"/>
    <property type="match status" value="1"/>
</dbReference>
<evidence type="ECO:0000256" key="3">
    <source>
        <dbReference type="ARBA" id="ARBA00022553"/>
    </source>
</evidence>
<dbReference type="CDD" id="cd00130">
    <property type="entry name" value="PAS"/>
    <property type="match status" value="1"/>
</dbReference>
<dbReference type="EMBL" id="CP032869">
    <property type="protein sequence ID" value="AYL95166.1"/>
    <property type="molecule type" value="Genomic_DNA"/>
</dbReference>
<accession>A0A494VJF7</accession>
<proteinExistence type="predicted"/>
<dbReference type="NCBIfam" id="TIGR00229">
    <property type="entry name" value="sensory_box"/>
    <property type="match status" value="1"/>
</dbReference>
<feature type="domain" description="PAC" evidence="8">
    <location>
        <begin position="81"/>
        <end position="133"/>
    </location>
</feature>
<dbReference type="PANTHER" id="PTHR43304:SF1">
    <property type="entry name" value="PAC DOMAIN-CONTAINING PROTEIN"/>
    <property type="match status" value="1"/>
</dbReference>
<dbReference type="Pfam" id="PF13426">
    <property type="entry name" value="PAS_9"/>
    <property type="match status" value="1"/>
</dbReference>
<dbReference type="Proteomes" id="UP000270046">
    <property type="component" value="Chromosome"/>
</dbReference>
<dbReference type="InterPro" id="IPR003661">
    <property type="entry name" value="HisK_dim/P_dom"/>
</dbReference>
<dbReference type="SUPFAM" id="SSF47384">
    <property type="entry name" value="Homodimeric domain of signal transducing histidine kinase"/>
    <property type="match status" value="1"/>
</dbReference>
<keyword evidence="3" id="KW-0597">Phosphoprotein</keyword>
<protein>
    <recommendedName>
        <fullName evidence="2">histidine kinase</fullName>
        <ecNumber evidence="2">2.7.13.3</ecNumber>
    </recommendedName>
</protein>
<dbReference type="GO" id="GO:0000155">
    <property type="term" value="F:phosphorelay sensor kinase activity"/>
    <property type="evidence" value="ECO:0007669"/>
    <property type="project" value="InterPro"/>
</dbReference>
<dbReference type="InterPro" id="IPR000014">
    <property type="entry name" value="PAS"/>
</dbReference>
<dbReference type="PROSITE" id="PS50109">
    <property type="entry name" value="HIS_KIN"/>
    <property type="match status" value="1"/>
</dbReference>
<dbReference type="Pfam" id="PF00512">
    <property type="entry name" value="HisKA"/>
    <property type="match status" value="1"/>
</dbReference>
<dbReference type="InterPro" id="IPR000700">
    <property type="entry name" value="PAS-assoc_C"/>
</dbReference>
<reference evidence="9 10" key="1">
    <citation type="submission" date="2018-10" db="EMBL/GenBank/DDBJ databases">
        <title>Genome sequencing of Mucilaginibacter sp. HYN0043.</title>
        <authorList>
            <person name="Kim M."/>
            <person name="Yi H."/>
        </authorList>
    </citation>
    <scope>NUCLEOTIDE SEQUENCE [LARGE SCALE GENOMIC DNA]</scope>
    <source>
        <strain evidence="9 10">HYN0043</strain>
    </source>
</reference>
<dbReference type="SMART" id="SM00387">
    <property type="entry name" value="HATPase_c"/>
    <property type="match status" value="1"/>
</dbReference>
<sequence>MDLQTKQITLLKLIQEIQGYAIFLLDENGNVETWNAGAQKIKGYLADEIIGKNISIFYTQVDLAKNLPQTLLAEAAKNGTAYNESWRVRKDGSTFWGAVTIMAMYNEEGKVYGFAKITRDLTEKMLSELTIKQHAENLEIKNKEIEQFVYIASHDLQEPLHTISNFAYFLKTEYAHKLDDTAQMYLEFMLQATGRMKGLITNLLDYSRIGAEKTLSEVDCNLLIAGVVANLDSTIKENGATIRYQNLPVIEAYEIELAQLFQNLLSNAIKFRDKNFAPIVEITASKEGNDWRFNVIDNGIGINPKFAEKVFLIFQRLHGRNDYEGNGIGLAHCKKIVELHGGKISVKANPVSGCTFTFTIPLNPDKPR</sequence>
<comment type="catalytic activity">
    <reaction evidence="1">
        <text>ATP + protein L-histidine = ADP + protein N-phospho-L-histidine.</text>
        <dbReference type="EC" id="2.7.13.3"/>
    </reaction>
</comment>
<evidence type="ECO:0000256" key="1">
    <source>
        <dbReference type="ARBA" id="ARBA00000085"/>
    </source>
</evidence>
<dbReference type="EC" id="2.7.13.3" evidence="2"/>
<keyword evidence="10" id="KW-1185">Reference proteome</keyword>
<keyword evidence="4" id="KW-0808">Transferase</keyword>